<protein>
    <submittedName>
        <fullName evidence="4">Uncharacterized protein</fullName>
    </submittedName>
</protein>
<evidence type="ECO:0000256" key="3">
    <source>
        <dbReference type="SAM" id="Phobius"/>
    </source>
</evidence>
<keyword evidence="5" id="KW-1185">Reference proteome</keyword>
<evidence type="ECO:0000256" key="2">
    <source>
        <dbReference type="SAM" id="MobiDB-lite"/>
    </source>
</evidence>
<keyword evidence="1" id="KW-0175">Coiled coil</keyword>
<evidence type="ECO:0000313" key="4">
    <source>
        <dbReference type="EMBL" id="KAE8691975.1"/>
    </source>
</evidence>
<feature type="coiled-coil region" evidence="1">
    <location>
        <begin position="1"/>
        <end position="63"/>
    </location>
</feature>
<organism evidence="4 5">
    <name type="scientific">Hibiscus syriacus</name>
    <name type="common">Rose of Sharon</name>
    <dbReference type="NCBI Taxonomy" id="106335"/>
    <lineage>
        <taxon>Eukaryota</taxon>
        <taxon>Viridiplantae</taxon>
        <taxon>Streptophyta</taxon>
        <taxon>Embryophyta</taxon>
        <taxon>Tracheophyta</taxon>
        <taxon>Spermatophyta</taxon>
        <taxon>Magnoliopsida</taxon>
        <taxon>eudicotyledons</taxon>
        <taxon>Gunneridae</taxon>
        <taxon>Pentapetalae</taxon>
        <taxon>rosids</taxon>
        <taxon>malvids</taxon>
        <taxon>Malvales</taxon>
        <taxon>Malvaceae</taxon>
        <taxon>Malvoideae</taxon>
        <taxon>Hibiscus</taxon>
    </lineage>
</organism>
<evidence type="ECO:0000256" key="1">
    <source>
        <dbReference type="SAM" id="Coils"/>
    </source>
</evidence>
<dbReference type="AlphaFoldDB" id="A0A6A2ZM29"/>
<gene>
    <name evidence="4" type="ORF">F3Y22_tig00110864pilonHSYRG00284</name>
</gene>
<name>A0A6A2ZM29_HIBSY</name>
<accession>A0A6A2ZM29</accession>
<dbReference type="EMBL" id="VEPZ02001142">
    <property type="protein sequence ID" value="KAE8691975.1"/>
    <property type="molecule type" value="Genomic_DNA"/>
</dbReference>
<proteinExistence type="predicted"/>
<reference evidence="4" key="1">
    <citation type="submission" date="2019-09" db="EMBL/GenBank/DDBJ databases">
        <title>Draft genome information of white flower Hibiscus syriacus.</title>
        <authorList>
            <person name="Kim Y.-M."/>
        </authorList>
    </citation>
    <scope>NUCLEOTIDE SEQUENCE [LARGE SCALE GENOMIC DNA]</scope>
    <source>
        <strain evidence="4">YM2019G1</strain>
    </source>
</reference>
<keyword evidence="3" id="KW-0812">Transmembrane</keyword>
<comment type="caution">
    <text evidence="4">The sequence shown here is derived from an EMBL/GenBank/DDBJ whole genome shotgun (WGS) entry which is preliminary data.</text>
</comment>
<keyword evidence="3" id="KW-1133">Transmembrane helix</keyword>
<feature type="transmembrane region" description="Helical" evidence="3">
    <location>
        <begin position="129"/>
        <end position="149"/>
    </location>
</feature>
<dbReference type="Proteomes" id="UP000436088">
    <property type="component" value="Unassembled WGS sequence"/>
</dbReference>
<sequence>MQKQNQAEEEYNRKLQELQAELASCSESQQRLERKVGYLQNDNALLENKKKELQGTIQSLLQSRDSFISAYQESTCEMKRSIEARDRKLAVLSEKLNSHLSLFDSIEKEAFSVKQVVDKLERIAQVIDVMCSIYIPLIVFYLVFSVAGLRREIDQVFAFEKSFVAKDTVIRNLVSEKEALHFEVRSLANILQKIQHAVAHMNEEDRRVIFSKLESEEHCKMNTSDEDNRIQDTTKQSAEQSPIMTCRMDAAENRASQQLSLGYTSASNHLQANNNFSSCVSESVCSPLSACSEPQPPTNVMIISVNERMFSWNHEKLKISRIPNAGAFVFFHTYRIPVEYQYTNLIQSAHPPKQKHPNIQVWVPFIGPPMLRSDRSERGALRVTDAMAVAN</sequence>
<feature type="region of interest" description="Disordered" evidence="2">
    <location>
        <begin position="221"/>
        <end position="241"/>
    </location>
</feature>
<evidence type="ECO:0000313" key="5">
    <source>
        <dbReference type="Proteomes" id="UP000436088"/>
    </source>
</evidence>
<keyword evidence="3" id="KW-0472">Membrane</keyword>